<reference evidence="2 3" key="1">
    <citation type="submission" date="2023-07" db="EMBL/GenBank/DDBJ databases">
        <title>Genomic Encyclopedia of Type Strains, Phase IV (KMG-IV): sequencing the most valuable type-strain genomes for metagenomic binning, comparative biology and taxonomic classification.</title>
        <authorList>
            <person name="Goeker M."/>
        </authorList>
    </citation>
    <scope>NUCLEOTIDE SEQUENCE [LARGE SCALE GENOMIC DNA]</scope>
    <source>
        <strain evidence="2 3">DSM 19922</strain>
    </source>
</reference>
<proteinExistence type="predicted"/>
<dbReference type="RefSeq" id="WP_209991217.1">
    <property type="nucleotide sequence ID" value="NZ_JAGINO010000044.1"/>
</dbReference>
<dbReference type="EMBL" id="JAUSVU010000046">
    <property type="protein sequence ID" value="MDQ0537392.1"/>
    <property type="molecule type" value="Genomic_DNA"/>
</dbReference>
<keyword evidence="3" id="KW-1185">Reference proteome</keyword>
<protein>
    <submittedName>
        <fullName evidence="2">Uncharacterized protein</fullName>
    </submittedName>
</protein>
<gene>
    <name evidence="2" type="ORF">QO018_006296</name>
</gene>
<comment type="caution">
    <text evidence="2">The sequence shown here is derived from an EMBL/GenBank/DDBJ whole genome shotgun (WGS) entry which is preliminary data.</text>
</comment>
<name>A0ABU0MVA6_9PROT</name>
<feature type="compositionally biased region" description="Pro residues" evidence="1">
    <location>
        <begin position="20"/>
        <end position="32"/>
    </location>
</feature>
<organism evidence="2 3">
    <name type="scientific">Azospirillum picis</name>
    <dbReference type="NCBI Taxonomy" id="488438"/>
    <lineage>
        <taxon>Bacteria</taxon>
        <taxon>Pseudomonadati</taxon>
        <taxon>Pseudomonadota</taxon>
        <taxon>Alphaproteobacteria</taxon>
        <taxon>Rhodospirillales</taxon>
        <taxon>Azospirillaceae</taxon>
        <taxon>Azospirillum</taxon>
    </lineage>
</organism>
<evidence type="ECO:0000256" key="1">
    <source>
        <dbReference type="SAM" id="MobiDB-lite"/>
    </source>
</evidence>
<accession>A0ABU0MVA6</accession>
<sequence>MLQRFSGNRPGVLNARRTVPTPPGIPRSPVPPRRVHPAQGGHPPARGKPGAADGVAVLETKGRLWQSGTGQRGVGWQVVPADRWFGVRIGNGANTRLREIQAHGKSSPAQSKSP</sequence>
<feature type="region of interest" description="Disordered" evidence="1">
    <location>
        <begin position="1"/>
        <end position="54"/>
    </location>
</feature>
<dbReference type="Proteomes" id="UP001244552">
    <property type="component" value="Unassembled WGS sequence"/>
</dbReference>
<evidence type="ECO:0000313" key="2">
    <source>
        <dbReference type="EMBL" id="MDQ0537392.1"/>
    </source>
</evidence>
<evidence type="ECO:0000313" key="3">
    <source>
        <dbReference type="Proteomes" id="UP001244552"/>
    </source>
</evidence>